<dbReference type="NCBIfam" id="TIGR00217">
    <property type="entry name" value="malQ"/>
    <property type="match status" value="1"/>
</dbReference>
<dbReference type="Gene3D" id="3.20.20.80">
    <property type="entry name" value="Glycosidases"/>
    <property type="match status" value="1"/>
</dbReference>
<keyword evidence="5 10" id="KW-0328">Glycosyltransferase</keyword>
<protein>
    <recommendedName>
        <fullName evidence="4 10">4-alpha-glucanotransferase</fullName>
        <ecNumber evidence="3 10">2.4.1.25</ecNumber>
    </recommendedName>
    <alternativeName>
        <fullName evidence="8 10">Amylomaltase</fullName>
    </alternativeName>
    <alternativeName>
        <fullName evidence="9 10">Disproportionating enzyme</fullName>
    </alternativeName>
</protein>
<feature type="domain" description="MalQ N-terminal beta-sandwich" evidence="11">
    <location>
        <begin position="70"/>
        <end position="161"/>
    </location>
</feature>
<evidence type="ECO:0000256" key="5">
    <source>
        <dbReference type="ARBA" id="ARBA00022676"/>
    </source>
</evidence>
<organism evidence="12 13">
    <name type="scientific">Nakamurella endophytica</name>
    <dbReference type="NCBI Taxonomy" id="1748367"/>
    <lineage>
        <taxon>Bacteria</taxon>
        <taxon>Bacillati</taxon>
        <taxon>Actinomycetota</taxon>
        <taxon>Actinomycetes</taxon>
        <taxon>Nakamurellales</taxon>
        <taxon>Nakamurellaceae</taxon>
        <taxon>Nakamurella</taxon>
    </lineage>
</organism>
<dbReference type="GO" id="GO:0004134">
    <property type="term" value="F:4-alpha-glucanotransferase activity"/>
    <property type="evidence" value="ECO:0007669"/>
    <property type="project" value="UniProtKB-EC"/>
</dbReference>
<evidence type="ECO:0000313" key="13">
    <source>
        <dbReference type="Proteomes" id="UP000655208"/>
    </source>
</evidence>
<keyword evidence="13" id="KW-1185">Reference proteome</keyword>
<gene>
    <name evidence="12" type="primary">malQ</name>
    <name evidence="12" type="ORF">GCM10011594_21430</name>
</gene>
<evidence type="ECO:0000256" key="6">
    <source>
        <dbReference type="ARBA" id="ARBA00022679"/>
    </source>
</evidence>
<evidence type="ECO:0000256" key="10">
    <source>
        <dbReference type="RuleBase" id="RU361207"/>
    </source>
</evidence>
<dbReference type="AlphaFoldDB" id="A0A917WGF6"/>
<sequence length="728" mass="80031">MADIPDDLLRDLAGRLSVATEFTDWQDRTHPVSAQTLRGVLTAMGIDTSSGEAVAASLAERTDREWSRMLPTCQVVREGEVRVVPVHVDHGERVAVWVVGEDGGFLGDLRQVPDHTPPRTVGDRLVGRASFEVPGTLPVGYHRIHAWSAGTEASTLLAVTPRWVGVPERVRGRRSWGVAAQLYSARSAQSWGTGDLADLADLATWSGAVHGAGFVLVNPLHAAQPTPPLEPSPYLPTSRRFANPLYLRPERIPEYAGLPDGQRAAAERARRELDPAAPELDRDAAWLAKRALLEAVFEVPRSAGRELAFRTYRDREGVGLVDWATWCAIAEVHGPRWRTWPAELRRPDEPGAVRFRAERLDRVDFHCWLQWVLDEQLAGAQLAARRAGMSLGVLHDLAVGVNPDGADAWGLQDVFALGVTVGAPPDAYNQNGQDWQQPPWRPDRLAETDYAPFRAMVSTVLRWAGGLRVDHIIGLFRLWWIPEGMDPTAGTYVRYDHDALVGILALEAQRAGALVVGEDLGTVEPWVRRYLADRGLLGTSILWFEYDLDGPRDATGRPGLLPGERWREYCLASVTTHDLPPTAGYLEGEHVRLRERLGLLTRPVEEELAAATAERSAWLDEVRGRGLVTAAAAGATDHVTDPGDGTAEAELESVVVGLHRYLTLTPARLLAVSLTDMVGDRRTQNQPGTLDEYPNWRIPLSGPDGVPVLLDEVFTSERAARLAESVRD</sequence>
<evidence type="ECO:0000256" key="7">
    <source>
        <dbReference type="ARBA" id="ARBA00023277"/>
    </source>
</evidence>
<dbReference type="PANTHER" id="PTHR32438:SF5">
    <property type="entry name" value="4-ALPHA-GLUCANOTRANSFERASE DPE1, CHLOROPLASTIC_AMYLOPLASTIC"/>
    <property type="match status" value="1"/>
</dbReference>
<evidence type="ECO:0000256" key="9">
    <source>
        <dbReference type="ARBA" id="ARBA00031501"/>
    </source>
</evidence>
<dbReference type="EMBL" id="BMNA01000003">
    <property type="protein sequence ID" value="GGM01076.1"/>
    <property type="molecule type" value="Genomic_DNA"/>
</dbReference>
<evidence type="ECO:0000256" key="1">
    <source>
        <dbReference type="ARBA" id="ARBA00000439"/>
    </source>
</evidence>
<dbReference type="InterPro" id="IPR048458">
    <property type="entry name" value="MalQ_N"/>
</dbReference>
<dbReference type="RefSeq" id="WP_188941449.1">
    <property type="nucleotide sequence ID" value="NZ_BMNA01000003.1"/>
</dbReference>
<evidence type="ECO:0000256" key="3">
    <source>
        <dbReference type="ARBA" id="ARBA00012560"/>
    </source>
</evidence>
<evidence type="ECO:0000259" key="11">
    <source>
        <dbReference type="Pfam" id="PF21226"/>
    </source>
</evidence>
<accession>A0A917WGF6</accession>
<comment type="similarity">
    <text evidence="2 10">Belongs to the disproportionating enzyme family.</text>
</comment>
<dbReference type="GO" id="GO:0005975">
    <property type="term" value="P:carbohydrate metabolic process"/>
    <property type="evidence" value="ECO:0007669"/>
    <property type="project" value="InterPro"/>
</dbReference>
<keyword evidence="7 10" id="KW-0119">Carbohydrate metabolism</keyword>
<dbReference type="Pfam" id="PF02446">
    <property type="entry name" value="Glyco_hydro_77"/>
    <property type="match status" value="1"/>
</dbReference>
<reference evidence="12" key="1">
    <citation type="journal article" date="2014" name="Int. J. Syst. Evol. Microbiol.">
        <title>Complete genome sequence of Corynebacterium casei LMG S-19264T (=DSM 44701T), isolated from a smear-ripened cheese.</title>
        <authorList>
            <consortium name="US DOE Joint Genome Institute (JGI-PGF)"/>
            <person name="Walter F."/>
            <person name="Albersmeier A."/>
            <person name="Kalinowski J."/>
            <person name="Ruckert C."/>
        </authorList>
    </citation>
    <scope>NUCLEOTIDE SEQUENCE</scope>
    <source>
        <strain evidence="12">CGMCC 4.7308</strain>
    </source>
</reference>
<evidence type="ECO:0000256" key="4">
    <source>
        <dbReference type="ARBA" id="ARBA00020295"/>
    </source>
</evidence>
<name>A0A917WGF6_9ACTN</name>
<dbReference type="EC" id="2.4.1.25" evidence="3 10"/>
<dbReference type="SUPFAM" id="SSF51445">
    <property type="entry name" value="(Trans)glycosidases"/>
    <property type="match status" value="1"/>
</dbReference>
<comment type="catalytic activity">
    <reaction evidence="1 10">
        <text>Transfers a segment of a (1-&gt;4)-alpha-D-glucan to a new position in an acceptor, which may be glucose or a (1-&gt;4)-alpha-D-glucan.</text>
        <dbReference type="EC" id="2.4.1.25"/>
    </reaction>
</comment>
<dbReference type="PANTHER" id="PTHR32438">
    <property type="entry name" value="4-ALPHA-GLUCANOTRANSFERASE DPE1, CHLOROPLASTIC/AMYLOPLASTIC"/>
    <property type="match status" value="1"/>
</dbReference>
<evidence type="ECO:0000313" key="12">
    <source>
        <dbReference type="EMBL" id="GGM01076.1"/>
    </source>
</evidence>
<keyword evidence="6 10" id="KW-0808">Transferase</keyword>
<evidence type="ECO:0000256" key="2">
    <source>
        <dbReference type="ARBA" id="ARBA00005684"/>
    </source>
</evidence>
<comment type="caution">
    <text evidence="12">The sequence shown here is derived from an EMBL/GenBank/DDBJ whole genome shotgun (WGS) entry which is preliminary data.</text>
</comment>
<dbReference type="InterPro" id="IPR003385">
    <property type="entry name" value="Glyco_hydro_77"/>
</dbReference>
<reference evidence="12" key="2">
    <citation type="submission" date="2020-09" db="EMBL/GenBank/DDBJ databases">
        <authorList>
            <person name="Sun Q."/>
            <person name="Zhou Y."/>
        </authorList>
    </citation>
    <scope>NUCLEOTIDE SEQUENCE</scope>
    <source>
        <strain evidence="12">CGMCC 4.7308</strain>
    </source>
</reference>
<dbReference type="InterPro" id="IPR017853">
    <property type="entry name" value="GH"/>
</dbReference>
<proteinExistence type="inferred from homology"/>
<dbReference type="Pfam" id="PF21226">
    <property type="entry name" value="MalQ_N"/>
    <property type="match status" value="1"/>
</dbReference>
<dbReference type="Proteomes" id="UP000655208">
    <property type="component" value="Unassembled WGS sequence"/>
</dbReference>
<evidence type="ECO:0000256" key="8">
    <source>
        <dbReference type="ARBA" id="ARBA00031423"/>
    </source>
</evidence>